<gene>
    <name evidence="1" type="ORF">NG821_08400</name>
</gene>
<name>A0ABT1BXS8_9BACT</name>
<sequence>MLDYEVISNGTALTTIDGHKAKISVGVYPPSHSHPYYLVNWNLRMHYDENPNYDDEVVCKKYFRSGKFPMDFWDADYALEKAMEIISERVYSLC</sequence>
<comment type="caution">
    <text evidence="1">The sequence shown here is derived from an EMBL/GenBank/DDBJ whole genome shotgun (WGS) entry which is preliminary data.</text>
</comment>
<evidence type="ECO:0000313" key="2">
    <source>
        <dbReference type="Proteomes" id="UP001204015"/>
    </source>
</evidence>
<reference evidence="1 2" key="1">
    <citation type="submission" date="2022-06" db="EMBL/GenBank/DDBJ databases">
        <title>A taxonomic note on the genus Prevotella: Description of four novel genera and emended description of the genera Hallella and Xylanibacter.</title>
        <authorList>
            <person name="Hitch T.C.A."/>
        </authorList>
    </citation>
    <scope>NUCLEOTIDE SEQUENCE [LARGE SCALE GENOMIC DNA]</scope>
    <source>
        <strain evidence="1 2">DSM 100619</strain>
    </source>
</reference>
<evidence type="ECO:0000313" key="1">
    <source>
        <dbReference type="EMBL" id="MCO6025856.1"/>
    </source>
</evidence>
<dbReference type="EMBL" id="JAMXLY010000030">
    <property type="protein sequence ID" value="MCO6025856.1"/>
    <property type="molecule type" value="Genomic_DNA"/>
</dbReference>
<accession>A0ABT1BXS8</accession>
<keyword evidence="2" id="KW-1185">Reference proteome</keyword>
<proteinExistence type="predicted"/>
<protein>
    <submittedName>
        <fullName evidence="1">Uncharacterized protein</fullName>
    </submittedName>
</protein>
<organism evidence="1 2">
    <name type="scientific">Segatella cerevisiae</name>
    <dbReference type="NCBI Taxonomy" id="2053716"/>
    <lineage>
        <taxon>Bacteria</taxon>
        <taxon>Pseudomonadati</taxon>
        <taxon>Bacteroidota</taxon>
        <taxon>Bacteroidia</taxon>
        <taxon>Bacteroidales</taxon>
        <taxon>Prevotellaceae</taxon>
        <taxon>Segatella</taxon>
    </lineage>
</organism>
<dbReference type="RefSeq" id="WP_252761212.1">
    <property type="nucleotide sequence ID" value="NZ_JAMXLY010000030.1"/>
</dbReference>
<dbReference type="Proteomes" id="UP001204015">
    <property type="component" value="Unassembled WGS sequence"/>
</dbReference>